<feature type="compositionally biased region" description="Acidic residues" evidence="1">
    <location>
        <begin position="618"/>
        <end position="636"/>
    </location>
</feature>
<feature type="region of interest" description="Disordered" evidence="1">
    <location>
        <begin position="718"/>
        <end position="751"/>
    </location>
</feature>
<evidence type="ECO:0000313" key="3">
    <source>
        <dbReference type="EMBL" id="CAL1173612.1"/>
    </source>
</evidence>
<keyword evidence="4" id="KW-1185">Reference proteome</keyword>
<dbReference type="EMBL" id="CAMXCT030006798">
    <property type="protein sequence ID" value="CAL4807549.1"/>
    <property type="molecule type" value="Genomic_DNA"/>
</dbReference>
<evidence type="ECO:0000256" key="1">
    <source>
        <dbReference type="SAM" id="MobiDB-lite"/>
    </source>
</evidence>
<feature type="compositionally biased region" description="Basic and acidic residues" evidence="1">
    <location>
        <begin position="1011"/>
        <end position="1023"/>
    </location>
</feature>
<dbReference type="EMBL" id="CAMXCT010006798">
    <property type="protein sequence ID" value="CAI4020237.1"/>
    <property type="molecule type" value="Genomic_DNA"/>
</dbReference>
<reference evidence="2" key="1">
    <citation type="submission" date="2022-10" db="EMBL/GenBank/DDBJ databases">
        <authorList>
            <person name="Chen Y."/>
            <person name="Dougan E. K."/>
            <person name="Chan C."/>
            <person name="Rhodes N."/>
            <person name="Thang M."/>
        </authorList>
    </citation>
    <scope>NUCLEOTIDE SEQUENCE</scope>
</reference>
<dbReference type="EMBL" id="CAMXCT020006798">
    <property type="protein sequence ID" value="CAL1173612.1"/>
    <property type="molecule type" value="Genomic_DNA"/>
</dbReference>
<feature type="compositionally biased region" description="Basic and acidic residues" evidence="1">
    <location>
        <begin position="894"/>
        <end position="917"/>
    </location>
</feature>
<evidence type="ECO:0000313" key="4">
    <source>
        <dbReference type="Proteomes" id="UP001152797"/>
    </source>
</evidence>
<organism evidence="2">
    <name type="scientific">Cladocopium goreaui</name>
    <dbReference type="NCBI Taxonomy" id="2562237"/>
    <lineage>
        <taxon>Eukaryota</taxon>
        <taxon>Sar</taxon>
        <taxon>Alveolata</taxon>
        <taxon>Dinophyceae</taxon>
        <taxon>Suessiales</taxon>
        <taxon>Symbiodiniaceae</taxon>
        <taxon>Cladocopium</taxon>
    </lineage>
</organism>
<feature type="compositionally biased region" description="Basic and acidic residues" evidence="1">
    <location>
        <begin position="1533"/>
        <end position="1543"/>
    </location>
</feature>
<feature type="region of interest" description="Disordered" evidence="1">
    <location>
        <begin position="1533"/>
        <end position="1558"/>
    </location>
</feature>
<gene>
    <name evidence="2" type="ORF">C1SCF055_LOCUS44674</name>
</gene>
<reference evidence="3" key="2">
    <citation type="submission" date="2024-04" db="EMBL/GenBank/DDBJ databases">
        <authorList>
            <person name="Chen Y."/>
            <person name="Shah S."/>
            <person name="Dougan E. K."/>
            <person name="Thang M."/>
            <person name="Chan C."/>
        </authorList>
    </citation>
    <scope>NUCLEOTIDE SEQUENCE [LARGE SCALE GENOMIC DNA]</scope>
</reference>
<name>A0A9P1GSW7_9DINO</name>
<feature type="region of interest" description="Disordered" evidence="1">
    <location>
        <begin position="999"/>
        <end position="1032"/>
    </location>
</feature>
<feature type="non-terminal residue" evidence="2">
    <location>
        <position position="1579"/>
    </location>
</feature>
<feature type="region of interest" description="Disordered" evidence="1">
    <location>
        <begin position="866"/>
        <end position="945"/>
    </location>
</feature>
<feature type="compositionally biased region" description="Low complexity" evidence="1">
    <location>
        <begin position="603"/>
        <end position="617"/>
    </location>
</feature>
<proteinExistence type="predicted"/>
<dbReference type="Proteomes" id="UP001152797">
    <property type="component" value="Unassembled WGS sequence"/>
</dbReference>
<sequence>MPFPGANRRVTLPAYGKCPEICGFVPAHSAETGIVFLELKSFKEALYPKSRRIHNIIETKTASFAEVFHAIYGHHTPEPTVVQGSDGKRQAEKWDAYVAEGDKAFLKTPHGTAQFVLTFLVASTMLHSSCSSTYERRYLTATILRDLVDQSLQTDVGRVCALPFGRVALPIVNGKVQQAKIALQSLTAGPSVIDWWNSVLGNIKIHKLAESDMGRVFCSSYRSIGIREFQDCSALQVVWDAGMAGSTKVDVITVVSLEKQLESALMSDKYYSSHFCGIGPDKLLLEGFLPAALHSSGLTLIRDAKEYYNIFALMGDLYVVKPFYMEPSDSGCEFLSRMGVFILLMLRGEVEIMVDLDCAIDRVSWAVKTARRVRLKAPPAGKAYNSFKYLLLDSEKLRLSIYEEKWLQRFGRTAKSDPNCIFHLGTPGSRSAVAPRVPSLRGKDADPRAKAPTGNLFSSKWRYLKDVGLYDLRQLLFKCNEMEGCLPKIKGHDKDDLLAVVQYITALDPSEPLDTRNREEWIENMVGFHKGRIEKGEECFNISVDEILAVQKGRGKYVPKLSVSESDAPTLLYAPDGSGEYFISNGMESHWVKTFLLQDGKPSAAAVSPADSSVPESAEPESPPEDDEQDDQEESEPPIPVKVIESTKRRGRCYAYRPSDKASRWLPNTAVKWYASVCPTTFEELLIPEGLDEEATKKSTIAVADLFGDKIPDRKVGEAKAESIKSEERPLKRQCLEKPGGKDAPSVASTTAPTLADCEKLKEDVAMLAERLAAEEAAHGKSKSEIKHLKGKLEAANKIEFEMKCRHDAVVSDLKNKLNLAPDEAALSKFKVEAQAERTAKEAALEELHKLKGEVAAHKVVPIPAPPARLMEKPDESVSEALVPAEPIEDPDGDEVKEHAAEKESETEIMEHTKAEKETEDEDATMEVEEAKKEEDGGTSFSSASALVEAKAAEPKAEPKPAAFVLSDANAAVNAWVQCQSPRKCQRLLKDGFSPDADLRDFLLTNPPDSDSDKDGGDTEVHEPPGSPAQGNFCSQAYFKTVPCGKPPARLLPLKIAAGLARAAVVDALPLTDSGADILNNEDEADIMERVASIRAANAASLSGTTASKRVRTMHKAAKKTPIEALLAVESGLRTFHLDLDKFRMTFEQDPFSMDPETLNGIRFEDIPMVVFLADREGSQILVAVAGVGVIPAVMVAMNANRGGAYNDESFGNARARAVRVYEEVFGAESEEFLEYADHLPRDFNLSSRPSNTKLHKMFLDCAAQAIRPQDKEDSDGDDEKPEKPLDIKAMKKGLLDQNTARARESLARFIDMGKAVIEAKEAMQDPTNHDRVDVKPSGTETDEKAVAALIGIMQARAFCYDGVGDLWAGCVLQRGLLYQRKHDMTVFVCLGFVEYIALGWVLEPVQTDAEVSDTYYKSPSCNDHQTAVRNLEFLTVTGLSGLERTDKNEVVLTTFHVAYAIMVYYYSRLDEKMEILIKCTGPQKFKDFVPDDVLDEALKSIPHLEVKSDFDGLRQRLDQKLLDNRFKQEVTRRVGERAERENSTPQCVKDGKDRPSQETIESALVQAFTETLTGDPAV</sequence>
<dbReference type="OrthoDB" id="436390at2759"/>
<accession>A0A9P1GSW7</accession>
<feature type="compositionally biased region" description="Basic and acidic residues" evidence="1">
    <location>
        <begin position="718"/>
        <end position="741"/>
    </location>
</feature>
<feature type="region of interest" description="Disordered" evidence="1">
    <location>
        <begin position="1268"/>
        <end position="1289"/>
    </location>
</feature>
<evidence type="ECO:0000313" key="2">
    <source>
        <dbReference type="EMBL" id="CAI4020237.1"/>
    </source>
</evidence>
<feature type="compositionally biased region" description="Acidic residues" evidence="1">
    <location>
        <begin position="918"/>
        <end position="928"/>
    </location>
</feature>
<comment type="caution">
    <text evidence="2">The sequence shown here is derived from an EMBL/GenBank/DDBJ whole genome shotgun (WGS) entry which is preliminary data.</text>
</comment>
<protein>
    <submittedName>
        <fullName evidence="2">Uncharacterized protein</fullName>
    </submittedName>
</protein>
<feature type="region of interest" description="Disordered" evidence="1">
    <location>
        <begin position="603"/>
        <end position="640"/>
    </location>
</feature>